<dbReference type="AlphaFoldDB" id="A0AA38TVU7"/>
<name>A0AA38TVU7_9ASTR</name>
<dbReference type="Proteomes" id="UP001172457">
    <property type="component" value="Chromosome 3"/>
</dbReference>
<feature type="compositionally biased region" description="Basic and acidic residues" evidence="1">
    <location>
        <begin position="111"/>
        <end position="135"/>
    </location>
</feature>
<dbReference type="EMBL" id="JARYMX010000003">
    <property type="protein sequence ID" value="KAJ9557678.1"/>
    <property type="molecule type" value="Genomic_DNA"/>
</dbReference>
<accession>A0AA38TVU7</accession>
<organism evidence="2 3">
    <name type="scientific">Centaurea solstitialis</name>
    <name type="common">yellow star-thistle</name>
    <dbReference type="NCBI Taxonomy" id="347529"/>
    <lineage>
        <taxon>Eukaryota</taxon>
        <taxon>Viridiplantae</taxon>
        <taxon>Streptophyta</taxon>
        <taxon>Embryophyta</taxon>
        <taxon>Tracheophyta</taxon>
        <taxon>Spermatophyta</taxon>
        <taxon>Magnoliopsida</taxon>
        <taxon>eudicotyledons</taxon>
        <taxon>Gunneridae</taxon>
        <taxon>Pentapetalae</taxon>
        <taxon>asterids</taxon>
        <taxon>campanulids</taxon>
        <taxon>Asterales</taxon>
        <taxon>Asteraceae</taxon>
        <taxon>Carduoideae</taxon>
        <taxon>Cardueae</taxon>
        <taxon>Centaureinae</taxon>
        <taxon>Centaurea</taxon>
    </lineage>
</organism>
<proteinExistence type="predicted"/>
<evidence type="ECO:0000256" key="1">
    <source>
        <dbReference type="SAM" id="MobiDB-lite"/>
    </source>
</evidence>
<evidence type="ECO:0000313" key="2">
    <source>
        <dbReference type="EMBL" id="KAJ9557678.1"/>
    </source>
</evidence>
<sequence length="207" mass="23799">MAKIRDLGYYRSVSGSRMVLKDRSSLRVPLVEVREEDVHKTNFKIIRHNAICIEKCTSDIYGLKNRVCRPRLDRSMIMFIDNILTHSKYKDLVRHLKEVFEKSKMVNTHGTRHDELVERGPRHERPDPDFPERNELQQPCQGATASVTLPEHELGENEVPMGNVEPNDPQAELRAMIAKEVAKAVQNTITVLIDQLRGKHADDQVVN</sequence>
<reference evidence="2" key="1">
    <citation type="submission" date="2023-03" db="EMBL/GenBank/DDBJ databases">
        <title>Chromosome-scale reference genome and RAD-based genetic map of yellow starthistle (Centaurea solstitialis) reveal putative structural variation and QTLs associated with invader traits.</title>
        <authorList>
            <person name="Reatini B."/>
            <person name="Cang F.A."/>
            <person name="Jiang Q."/>
            <person name="Mckibben M.T.W."/>
            <person name="Barker M.S."/>
            <person name="Rieseberg L.H."/>
            <person name="Dlugosch K.M."/>
        </authorList>
    </citation>
    <scope>NUCLEOTIDE SEQUENCE</scope>
    <source>
        <strain evidence="2">CAN-66</strain>
        <tissue evidence="2">Leaf</tissue>
    </source>
</reference>
<protein>
    <submittedName>
        <fullName evidence="2">Uncharacterized protein</fullName>
    </submittedName>
</protein>
<evidence type="ECO:0000313" key="3">
    <source>
        <dbReference type="Proteomes" id="UP001172457"/>
    </source>
</evidence>
<keyword evidence="3" id="KW-1185">Reference proteome</keyword>
<comment type="caution">
    <text evidence="2">The sequence shown here is derived from an EMBL/GenBank/DDBJ whole genome shotgun (WGS) entry which is preliminary data.</text>
</comment>
<feature type="region of interest" description="Disordered" evidence="1">
    <location>
        <begin position="110"/>
        <end position="139"/>
    </location>
</feature>
<gene>
    <name evidence="2" type="ORF">OSB04_012292</name>
</gene>